<sequence length="153" mass="16839">MAKPGSSFNPTPLGHEDNLGVRYHPRGIPHNTLSSVKSYRSQLRWSSKGLRYSLNLYVPTCLLQGSTRNDADSSAVGLGSNPGKGMDVCKCIVPSRRSRRAVSPLMRLVEGEESWEASDHPQGVLPQKWGESELNCTVTCMVRKVTANDIRTI</sequence>
<reference evidence="1" key="1">
    <citation type="submission" date="2020-08" db="EMBL/GenBank/DDBJ databases">
        <title>Multicomponent nature underlies the extraordinary mechanical properties of spider dragline silk.</title>
        <authorList>
            <person name="Kono N."/>
            <person name="Nakamura H."/>
            <person name="Mori M."/>
            <person name="Yoshida Y."/>
            <person name="Ohtoshi R."/>
            <person name="Malay A.D."/>
            <person name="Moran D.A.P."/>
            <person name="Tomita M."/>
            <person name="Numata K."/>
            <person name="Arakawa K."/>
        </authorList>
    </citation>
    <scope>NUCLEOTIDE SEQUENCE</scope>
</reference>
<proteinExistence type="predicted"/>
<evidence type="ECO:0000313" key="2">
    <source>
        <dbReference type="Proteomes" id="UP000887159"/>
    </source>
</evidence>
<name>A0A8X6W2U7_TRICX</name>
<evidence type="ECO:0000313" key="1">
    <source>
        <dbReference type="EMBL" id="GFY27278.1"/>
    </source>
</evidence>
<protein>
    <submittedName>
        <fullName evidence="1">Uncharacterized protein</fullName>
    </submittedName>
</protein>
<keyword evidence="2" id="KW-1185">Reference proteome</keyword>
<dbReference type="Proteomes" id="UP000887159">
    <property type="component" value="Unassembled WGS sequence"/>
</dbReference>
<accession>A0A8X6W2U7</accession>
<dbReference type="EMBL" id="BMAU01021379">
    <property type="protein sequence ID" value="GFY27278.1"/>
    <property type="molecule type" value="Genomic_DNA"/>
</dbReference>
<organism evidence="1 2">
    <name type="scientific">Trichonephila clavipes</name>
    <name type="common">Golden silk orbweaver</name>
    <name type="synonym">Nephila clavipes</name>
    <dbReference type="NCBI Taxonomy" id="2585209"/>
    <lineage>
        <taxon>Eukaryota</taxon>
        <taxon>Metazoa</taxon>
        <taxon>Ecdysozoa</taxon>
        <taxon>Arthropoda</taxon>
        <taxon>Chelicerata</taxon>
        <taxon>Arachnida</taxon>
        <taxon>Araneae</taxon>
        <taxon>Araneomorphae</taxon>
        <taxon>Entelegynae</taxon>
        <taxon>Araneoidea</taxon>
        <taxon>Nephilidae</taxon>
        <taxon>Trichonephila</taxon>
    </lineage>
</organism>
<dbReference type="AlphaFoldDB" id="A0A8X6W2U7"/>
<gene>
    <name evidence="1" type="primary">NCL1_44964</name>
    <name evidence="1" type="ORF">TNCV_2068981</name>
</gene>
<comment type="caution">
    <text evidence="1">The sequence shown here is derived from an EMBL/GenBank/DDBJ whole genome shotgun (WGS) entry which is preliminary data.</text>
</comment>